<dbReference type="GO" id="GO:0005615">
    <property type="term" value="C:extracellular space"/>
    <property type="evidence" value="ECO:0007669"/>
    <property type="project" value="TreeGrafter"/>
</dbReference>
<keyword evidence="4 8" id="KW-0722">Serine protease inhibitor</keyword>
<evidence type="ECO:0000256" key="8">
    <source>
        <dbReference type="PIRNR" id="PIRNR001620"/>
    </source>
</evidence>
<feature type="signal peptide" evidence="8">
    <location>
        <begin position="1"/>
        <end position="23"/>
    </location>
</feature>
<evidence type="ECO:0000313" key="10">
    <source>
        <dbReference type="Ensembl" id="ENSATEP00000013914.1"/>
    </source>
</evidence>
<dbReference type="InterPro" id="IPR020901">
    <property type="entry name" value="Prtase_inh_Kunz-CS"/>
</dbReference>
<evidence type="ECO:0000256" key="5">
    <source>
        <dbReference type="ARBA" id="ARBA00023084"/>
    </source>
</evidence>
<keyword evidence="1 8" id="KW-0646">Protease inhibitor</keyword>
<keyword evidence="8" id="KW-0732">Signal</keyword>
<dbReference type="PROSITE" id="PS00280">
    <property type="entry name" value="BPTI_KUNITZ_1"/>
    <property type="match status" value="3"/>
</dbReference>
<evidence type="ECO:0000256" key="6">
    <source>
        <dbReference type="ARBA" id="ARBA00023157"/>
    </source>
</evidence>
<evidence type="ECO:0000256" key="3">
    <source>
        <dbReference type="ARBA" id="ARBA00022737"/>
    </source>
</evidence>
<dbReference type="PANTHER" id="PTHR10083">
    <property type="entry name" value="KUNITZ-TYPE PROTEASE INHIBITOR-RELATED"/>
    <property type="match status" value="1"/>
</dbReference>
<feature type="domain" description="BPTI/Kunitz inhibitor" evidence="9">
    <location>
        <begin position="202"/>
        <end position="254"/>
    </location>
</feature>
<evidence type="ECO:0000259" key="9">
    <source>
        <dbReference type="PROSITE" id="PS50279"/>
    </source>
</evidence>
<dbReference type="InterPro" id="IPR050098">
    <property type="entry name" value="TFPI/VKTCI-like"/>
</dbReference>
<reference evidence="10" key="1">
    <citation type="submission" date="2021-04" db="EMBL/GenBank/DDBJ databases">
        <authorList>
            <consortium name="Wellcome Sanger Institute Data Sharing"/>
        </authorList>
    </citation>
    <scope>NUCLEOTIDE SEQUENCE [LARGE SCALE GENOMIC DNA]</scope>
</reference>
<dbReference type="AlphaFoldDB" id="A0A3Q1I2P0"/>
<keyword evidence="5 8" id="KW-0094">Blood coagulation</keyword>
<dbReference type="STRING" id="64144.ENSATEP00000013914"/>
<evidence type="ECO:0000256" key="1">
    <source>
        <dbReference type="ARBA" id="ARBA00022690"/>
    </source>
</evidence>
<name>A0A3Q1I2P0_ANATE</name>
<accession>A0A3Q1I2P0</accession>
<evidence type="ECO:0000256" key="7">
    <source>
        <dbReference type="ARBA" id="ARBA00023180"/>
    </source>
</evidence>
<keyword evidence="3" id="KW-0677">Repeat</keyword>
<dbReference type="Proteomes" id="UP000265040">
    <property type="component" value="Chromosome 21"/>
</dbReference>
<dbReference type="PIRSF" id="PIRSF001620">
    <property type="entry name" value="TFPI"/>
    <property type="match status" value="1"/>
</dbReference>
<reference evidence="10" key="2">
    <citation type="submission" date="2025-08" db="UniProtKB">
        <authorList>
            <consortium name="Ensembl"/>
        </authorList>
    </citation>
    <scope>IDENTIFICATION</scope>
</reference>
<keyword evidence="2 8" id="KW-0356">Hemostasis</keyword>
<dbReference type="InterPro" id="IPR002223">
    <property type="entry name" value="Kunitz_BPTI"/>
</dbReference>
<dbReference type="InterPro" id="IPR008296">
    <property type="entry name" value="TFPI-like"/>
</dbReference>
<dbReference type="Gene3D" id="4.10.410.10">
    <property type="entry name" value="Pancreatic trypsin inhibitor Kunitz domain"/>
    <property type="match status" value="3"/>
</dbReference>
<protein>
    <recommendedName>
        <fullName evidence="8">Tissue factor pathway inhibitor</fullName>
    </recommendedName>
</protein>
<dbReference type="GO" id="GO:0004867">
    <property type="term" value="F:serine-type endopeptidase inhibitor activity"/>
    <property type="evidence" value="ECO:0007669"/>
    <property type="project" value="UniProtKB-UniRule"/>
</dbReference>
<reference evidence="10" key="3">
    <citation type="submission" date="2025-09" db="UniProtKB">
        <authorList>
            <consortium name="Ensembl"/>
        </authorList>
    </citation>
    <scope>IDENTIFICATION</scope>
</reference>
<dbReference type="PROSITE" id="PS50279">
    <property type="entry name" value="BPTI_KUNITZ_2"/>
    <property type="match status" value="3"/>
</dbReference>
<dbReference type="RefSeq" id="XP_026232126.1">
    <property type="nucleotide sequence ID" value="XM_026376341.1"/>
</dbReference>
<dbReference type="GeneTree" id="ENSGT00940000165273"/>
<dbReference type="Pfam" id="PF00014">
    <property type="entry name" value="Kunitz_BPTI"/>
    <property type="match status" value="3"/>
</dbReference>
<organism evidence="10 11">
    <name type="scientific">Anabas testudineus</name>
    <name type="common">Climbing perch</name>
    <name type="synonym">Anthias testudineus</name>
    <dbReference type="NCBI Taxonomy" id="64144"/>
    <lineage>
        <taxon>Eukaryota</taxon>
        <taxon>Metazoa</taxon>
        <taxon>Chordata</taxon>
        <taxon>Craniata</taxon>
        <taxon>Vertebrata</taxon>
        <taxon>Euteleostomi</taxon>
        <taxon>Actinopterygii</taxon>
        <taxon>Neopterygii</taxon>
        <taxon>Teleostei</taxon>
        <taxon>Neoteleostei</taxon>
        <taxon>Acanthomorphata</taxon>
        <taxon>Anabantaria</taxon>
        <taxon>Anabantiformes</taxon>
        <taxon>Anabantoidei</taxon>
        <taxon>Anabantidae</taxon>
        <taxon>Anabas</taxon>
    </lineage>
</organism>
<dbReference type="GO" id="GO:0007596">
    <property type="term" value="P:blood coagulation"/>
    <property type="evidence" value="ECO:0007669"/>
    <property type="project" value="UniProtKB-UniRule"/>
</dbReference>
<evidence type="ECO:0000256" key="2">
    <source>
        <dbReference type="ARBA" id="ARBA00022696"/>
    </source>
</evidence>
<dbReference type="FunCoup" id="A0A3Q1I2P0">
    <property type="interactions" value="143"/>
</dbReference>
<feature type="domain" description="BPTI/Kunitz inhibitor" evidence="9">
    <location>
        <begin position="41"/>
        <end position="91"/>
    </location>
</feature>
<keyword evidence="7" id="KW-0325">Glycoprotein</keyword>
<keyword evidence="11" id="KW-1185">Reference proteome</keyword>
<dbReference type="SUPFAM" id="SSF57362">
    <property type="entry name" value="BPTI-like"/>
    <property type="match status" value="3"/>
</dbReference>
<evidence type="ECO:0000256" key="4">
    <source>
        <dbReference type="ARBA" id="ARBA00022900"/>
    </source>
</evidence>
<dbReference type="Ensembl" id="ENSATET00000014137.3">
    <property type="protein sequence ID" value="ENSATEP00000013914.1"/>
    <property type="gene ID" value="ENSATEG00000009708.3"/>
</dbReference>
<evidence type="ECO:0000313" key="11">
    <source>
        <dbReference type="Proteomes" id="UP000265040"/>
    </source>
</evidence>
<dbReference type="InterPro" id="IPR036880">
    <property type="entry name" value="Kunitz_BPTI_sf"/>
</dbReference>
<dbReference type="InParanoid" id="A0A3Q1I2P0"/>
<dbReference type="SMART" id="SM00131">
    <property type="entry name" value="KU"/>
    <property type="match status" value="3"/>
</dbReference>
<dbReference type="CTD" id="359833"/>
<feature type="chain" id="PRO_5018383990" description="Tissue factor pathway inhibitor" evidence="8">
    <location>
        <begin position="24"/>
        <end position="284"/>
    </location>
</feature>
<dbReference type="OrthoDB" id="5950222at2759"/>
<dbReference type="PANTHER" id="PTHR10083:SF377">
    <property type="entry name" value="TISSUE FACTOR PATHWAY INHIBITOR"/>
    <property type="match status" value="1"/>
</dbReference>
<dbReference type="CDD" id="cd00109">
    <property type="entry name" value="Kunitz-type"/>
    <property type="match status" value="2"/>
</dbReference>
<sequence>MALSDKWWICAVSLLCVARFGSCHRHADGRPNERFIFNEVCALKEDQGPCKGIKERFFFSVLTGKCEMFEYGGCGGNSNNFGSLKECEDTCVVSDDKNPCHLPEAPGPCRGLVTRYFFDSESQQCKHFYYGGCFGNANNFRRMEACQAKCQSPVKPSEAPMVIKSDAVQPAIVTGELGVHEPQVQLNSANQDTNVREVDKVCLQPMEAATCDGGTVEKRFAYNPQTRRCHSFYYRGCGGNENNFQSRKECFRKCIKRRQGRGFTIPVKKKFWSKIPFSKPRAQD</sequence>
<dbReference type="OMA" id="WWILCAV"/>
<keyword evidence="6" id="KW-1015">Disulfide bond</keyword>
<dbReference type="PRINTS" id="PR00759">
    <property type="entry name" value="BASICPTASE"/>
</dbReference>
<dbReference type="GeneID" id="113173066"/>
<feature type="domain" description="BPTI/Kunitz inhibitor" evidence="9">
    <location>
        <begin position="100"/>
        <end position="150"/>
    </location>
</feature>
<proteinExistence type="predicted"/>
<dbReference type="FunFam" id="4.10.410.10:FF:000004">
    <property type="entry name" value="Tissue factor pathway inhibitor"/>
    <property type="match status" value="2"/>
</dbReference>
<comment type="subcellular location">
    <subcellularLocation>
        <location evidence="8">Secreted</location>
    </subcellularLocation>
</comment>